<name>A0A2U1JWU6_9FLAO</name>
<gene>
    <name evidence="1" type="ORF">DB891_07895</name>
</gene>
<evidence type="ECO:0000313" key="1">
    <source>
        <dbReference type="EMBL" id="PWA09592.1"/>
    </source>
</evidence>
<dbReference type="SUPFAM" id="SSF54427">
    <property type="entry name" value="NTF2-like"/>
    <property type="match status" value="1"/>
</dbReference>
<comment type="caution">
    <text evidence="1">The sequence shown here is derived from an EMBL/GenBank/DDBJ whole genome shotgun (WGS) entry which is preliminary data.</text>
</comment>
<keyword evidence="2" id="KW-1185">Reference proteome</keyword>
<accession>A0A2U1JWU6</accession>
<dbReference type="Gene3D" id="3.10.450.50">
    <property type="match status" value="1"/>
</dbReference>
<dbReference type="OrthoDB" id="662856at2"/>
<dbReference type="AlphaFoldDB" id="A0A2U1JWU6"/>
<evidence type="ECO:0008006" key="3">
    <source>
        <dbReference type="Google" id="ProtNLM"/>
    </source>
</evidence>
<sequence length="179" mass="20409">MRKIFLFVLCASVFVSCKKKEIAEKRAESALVDTVTKPAEFADPKYSEIGKKGLADLEKGDIDGWMNMYADSAVYVWNSGDSLVGKAAIASYWKNRRMNVIESITFKDAIWLPIMVNKPQSVEAKGVWLLAWYKTTAKYKKGKEMTQWIHTDYHFDNNDKIDRVIQYVDKAAIQAALPK</sequence>
<protein>
    <recommendedName>
        <fullName evidence="3">Nuclear transport factor 2 family protein</fullName>
    </recommendedName>
</protein>
<reference evidence="1 2" key="1">
    <citation type="submission" date="2018-04" db="EMBL/GenBank/DDBJ databases">
        <title>Flavobacterium sp. nov., isolated from glacier ice.</title>
        <authorList>
            <person name="Liu Q."/>
            <person name="Xin Y.-H."/>
        </authorList>
    </citation>
    <scope>NUCLEOTIDE SEQUENCE [LARGE SCALE GENOMIC DNA]</scope>
    <source>
        <strain evidence="1 2">LB2P30</strain>
    </source>
</reference>
<proteinExistence type="predicted"/>
<organism evidence="1 2">
    <name type="scientific">Flavobacterium laiguense</name>
    <dbReference type="NCBI Taxonomy" id="2169409"/>
    <lineage>
        <taxon>Bacteria</taxon>
        <taxon>Pseudomonadati</taxon>
        <taxon>Bacteroidota</taxon>
        <taxon>Flavobacteriia</taxon>
        <taxon>Flavobacteriales</taxon>
        <taxon>Flavobacteriaceae</taxon>
        <taxon>Flavobacterium</taxon>
    </lineage>
</organism>
<evidence type="ECO:0000313" key="2">
    <source>
        <dbReference type="Proteomes" id="UP000245618"/>
    </source>
</evidence>
<dbReference type="RefSeq" id="WP_116762292.1">
    <property type="nucleotide sequence ID" value="NZ_QCZH01000006.1"/>
</dbReference>
<dbReference type="PROSITE" id="PS51257">
    <property type="entry name" value="PROKAR_LIPOPROTEIN"/>
    <property type="match status" value="1"/>
</dbReference>
<dbReference type="InterPro" id="IPR032710">
    <property type="entry name" value="NTF2-like_dom_sf"/>
</dbReference>
<dbReference type="Proteomes" id="UP000245618">
    <property type="component" value="Unassembled WGS sequence"/>
</dbReference>
<dbReference type="EMBL" id="QCZH01000006">
    <property type="protein sequence ID" value="PWA09592.1"/>
    <property type="molecule type" value="Genomic_DNA"/>
</dbReference>